<dbReference type="Pfam" id="PF18072">
    <property type="entry name" value="FGAR-AT_linker"/>
    <property type="match status" value="1"/>
</dbReference>
<evidence type="ECO:0000256" key="12">
    <source>
        <dbReference type="ARBA" id="ARBA00052585"/>
    </source>
</evidence>
<dbReference type="NCBIfam" id="NF003672">
    <property type="entry name" value="PRK05297.1"/>
    <property type="match status" value="1"/>
</dbReference>
<proteinExistence type="inferred from homology"/>
<evidence type="ECO:0000256" key="14">
    <source>
        <dbReference type="HAMAP-Rule" id="MF_00419"/>
    </source>
</evidence>
<dbReference type="Pfam" id="PF22689">
    <property type="entry name" value="FGAR-AT_PurM_N-like"/>
    <property type="match status" value="1"/>
</dbReference>
<comment type="subunit">
    <text evidence="14">Monomer.</text>
</comment>
<evidence type="ECO:0000256" key="6">
    <source>
        <dbReference type="ARBA" id="ARBA00022723"/>
    </source>
</evidence>
<dbReference type="FunFam" id="1.10.8.750:FF:000002">
    <property type="entry name" value="Phosphoribosylformylglycinamidine synthase"/>
    <property type="match status" value="1"/>
</dbReference>
<feature type="domain" description="Phosphoribosylformylglycinamidine synthase linker" evidence="17">
    <location>
        <begin position="170"/>
        <end position="218"/>
    </location>
</feature>
<keyword evidence="8 14" id="KW-0658">Purine biosynthesis</keyword>
<keyword evidence="7 14" id="KW-0547">Nucleotide-binding</keyword>
<dbReference type="CDD" id="cd02203">
    <property type="entry name" value="PurL_repeat1"/>
    <property type="match status" value="1"/>
</dbReference>
<keyword evidence="4 14" id="KW-0963">Cytoplasm</keyword>
<dbReference type="EMBL" id="CP006911">
    <property type="protein sequence ID" value="ALE01643.1"/>
    <property type="molecule type" value="Genomic_DNA"/>
</dbReference>
<feature type="domain" description="FGAR-AT PurM N-terminal-like" evidence="19">
    <location>
        <begin position="642"/>
        <end position="800"/>
    </location>
</feature>
<dbReference type="GO" id="GO:0006189">
    <property type="term" value="P:'de novo' IMP biosynthetic process"/>
    <property type="evidence" value="ECO:0007669"/>
    <property type="project" value="UniProtKB-UniRule"/>
</dbReference>
<dbReference type="GO" id="GO:0005524">
    <property type="term" value="F:ATP binding"/>
    <property type="evidence" value="ECO:0007669"/>
    <property type="project" value="UniProtKB-UniRule"/>
</dbReference>
<dbReference type="PATRIC" id="fig|1125411.7.peg.571"/>
<evidence type="ECO:0000259" key="17">
    <source>
        <dbReference type="Pfam" id="PF18072"/>
    </source>
</evidence>
<evidence type="ECO:0000256" key="2">
    <source>
        <dbReference type="ARBA" id="ARBA00004920"/>
    </source>
</evidence>
<comment type="pathway">
    <text evidence="2 14">Purine metabolism; IMP biosynthesis via de novo pathway; 5-amino-1-(5-phospho-D-ribosyl)imidazole from N(2)-formyl-N(1)-(5-phospho-D-ribosyl)glycinamide: step 1/2.</text>
</comment>
<feature type="binding site" evidence="14">
    <location>
        <position position="881"/>
    </location>
    <ligand>
        <name>ATP</name>
        <dbReference type="ChEBI" id="CHEBI:30616"/>
    </ligand>
</feature>
<keyword evidence="10 14" id="KW-0460">Magnesium</keyword>
<comment type="caution">
    <text evidence="14">Lacks conserved residue(s) required for the propagation of feature annotation.</text>
</comment>
<evidence type="ECO:0000256" key="7">
    <source>
        <dbReference type="ARBA" id="ARBA00022741"/>
    </source>
</evidence>
<keyword evidence="9 14" id="KW-0067">ATP-binding</keyword>
<dbReference type="Gene3D" id="3.40.50.880">
    <property type="match status" value="1"/>
</dbReference>
<evidence type="ECO:0000256" key="13">
    <source>
        <dbReference type="ARBA" id="ARBA00057317"/>
    </source>
</evidence>
<dbReference type="GO" id="GO:0046872">
    <property type="term" value="F:metal ion binding"/>
    <property type="evidence" value="ECO:0007669"/>
    <property type="project" value="UniProtKB-KW"/>
</dbReference>
<dbReference type="Gene3D" id="1.10.8.750">
    <property type="entry name" value="Phosphoribosylformylglycinamidine synthase, linker domain"/>
    <property type="match status" value="1"/>
</dbReference>
<evidence type="ECO:0000259" key="19">
    <source>
        <dbReference type="Pfam" id="PF22689"/>
    </source>
</evidence>
<evidence type="ECO:0000256" key="4">
    <source>
        <dbReference type="ARBA" id="ARBA00022490"/>
    </source>
</evidence>
<dbReference type="RefSeq" id="WP_053819852.1">
    <property type="nucleotide sequence ID" value="NZ_CP006911.1"/>
</dbReference>
<dbReference type="SMART" id="SM01211">
    <property type="entry name" value="GATase_5"/>
    <property type="match status" value="1"/>
</dbReference>
<feature type="binding site" evidence="14">
    <location>
        <position position="673"/>
    </location>
    <ligand>
        <name>Mg(2+)</name>
        <dbReference type="ChEBI" id="CHEBI:18420"/>
    </ligand>
</feature>
<dbReference type="UniPathway" id="UPA00074">
    <property type="reaction ID" value="UER00128"/>
</dbReference>
<comment type="subcellular location">
    <subcellularLocation>
        <location evidence="1 14">Cytoplasm</location>
    </subcellularLocation>
</comment>
<dbReference type="EC" id="6.3.5.3" evidence="14"/>
<evidence type="ECO:0000256" key="3">
    <source>
        <dbReference type="ARBA" id="ARBA00008608"/>
    </source>
</evidence>
<feature type="domain" description="Phosphoribosylformylglycinamidine synthase N-terminal" evidence="18">
    <location>
        <begin position="36"/>
        <end position="148"/>
    </location>
</feature>
<dbReference type="PANTHER" id="PTHR10099:SF1">
    <property type="entry name" value="PHOSPHORIBOSYLFORMYLGLYCINAMIDINE SYNTHASE"/>
    <property type="match status" value="1"/>
</dbReference>
<dbReference type="Gene3D" id="3.30.1330.10">
    <property type="entry name" value="PurM-like, N-terminal domain"/>
    <property type="match status" value="2"/>
</dbReference>
<name>A0A0M4LF16_9GAMM</name>
<dbReference type="CDD" id="cd02204">
    <property type="entry name" value="PurL_repeat2"/>
    <property type="match status" value="1"/>
</dbReference>
<dbReference type="InterPro" id="IPR010918">
    <property type="entry name" value="PurM-like_C_dom"/>
</dbReference>
<dbReference type="CDD" id="cd01740">
    <property type="entry name" value="GATase1_FGAR_AT"/>
    <property type="match status" value="1"/>
</dbReference>
<feature type="binding site" evidence="14">
    <location>
        <position position="712"/>
    </location>
    <ligand>
        <name>Mg(2+)</name>
        <dbReference type="ChEBI" id="CHEBI:18420"/>
    </ligand>
</feature>
<evidence type="ECO:0000313" key="21">
    <source>
        <dbReference type="Proteomes" id="UP000068905"/>
    </source>
</evidence>
<evidence type="ECO:0000259" key="18">
    <source>
        <dbReference type="Pfam" id="PF18076"/>
    </source>
</evidence>
<evidence type="ECO:0000259" key="16">
    <source>
        <dbReference type="Pfam" id="PF02769"/>
    </source>
</evidence>
<dbReference type="GO" id="GO:0005737">
    <property type="term" value="C:cytoplasm"/>
    <property type="evidence" value="ECO:0007669"/>
    <property type="project" value="UniProtKB-SubCell"/>
</dbReference>
<dbReference type="SUPFAM" id="SSF109736">
    <property type="entry name" value="FGAM synthase PurL, linker domain"/>
    <property type="match status" value="1"/>
</dbReference>
<feature type="region of interest" description="Disordered" evidence="15">
    <location>
        <begin position="295"/>
        <end position="324"/>
    </location>
</feature>
<feature type="domain" description="PurM-like C-terminal" evidence="16">
    <location>
        <begin position="427"/>
        <end position="583"/>
    </location>
</feature>
<feature type="active site" evidence="14">
    <location>
        <position position="1246"/>
    </location>
</feature>
<evidence type="ECO:0000313" key="20">
    <source>
        <dbReference type="EMBL" id="ALE01643.1"/>
    </source>
</evidence>
<dbReference type="InterPro" id="IPR040707">
    <property type="entry name" value="FGAR-AT_N"/>
</dbReference>
<dbReference type="InterPro" id="IPR055181">
    <property type="entry name" value="FGAR-AT_PurM_N-like"/>
</dbReference>
<dbReference type="SUPFAM" id="SSF56042">
    <property type="entry name" value="PurM C-terminal domain-like"/>
    <property type="match status" value="2"/>
</dbReference>
<keyword evidence="21" id="KW-1185">Reference proteome</keyword>
<feature type="active site" evidence="14">
    <location>
        <position position="1244"/>
    </location>
</feature>
<evidence type="ECO:0000256" key="10">
    <source>
        <dbReference type="ARBA" id="ARBA00022842"/>
    </source>
</evidence>
<feature type="active site" description="Nucleophile" evidence="14">
    <location>
        <position position="1125"/>
    </location>
</feature>
<dbReference type="HAMAP" id="MF_00419">
    <property type="entry name" value="PurL_1"/>
    <property type="match status" value="1"/>
</dbReference>
<feature type="domain" description="PurM-like C-terminal" evidence="16">
    <location>
        <begin position="827"/>
        <end position="914"/>
    </location>
</feature>
<dbReference type="NCBIfam" id="TIGR01735">
    <property type="entry name" value="FGAM_synt"/>
    <property type="match status" value="1"/>
</dbReference>
<evidence type="ECO:0000256" key="1">
    <source>
        <dbReference type="ARBA" id="ARBA00004496"/>
    </source>
</evidence>
<dbReference type="GO" id="GO:0004642">
    <property type="term" value="F:phosphoribosylformylglycinamidine synthase activity"/>
    <property type="evidence" value="ECO:0007669"/>
    <property type="project" value="UniProtKB-UniRule"/>
</dbReference>
<dbReference type="PROSITE" id="PS51273">
    <property type="entry name" value="GATASE_TYPE_1"/>
    <property type="match status" value="1"/>
</dbReference>
<dbReference type="SUPFAM" id="SSF82697">
    <property type="entry name" value="PurS-like"/>
    <property type="match status" value="1"/>
</dbReference>
<dbReference type="Pfam" id="PF02769">
    <property type="entry name" value="AIRS_C"/>
    <property type="match status" value="2"/>
</dbReference>
<evidence type="ECO:0000256" key="8">
    <source>
        <dbReference type="ARBA" id="ARBA00022755"/>
    </source>
</evidence>
<dbReference type="Proteomes" id="UP000068905">
    <property type="component" value="Chromosome"/>
</dbReference>
<keyword evidence="5 14" id="KW-0436">Ligase</keyword>
<comment type="similarity">
    <text evidence="3 14">In the N-terminal section; belongs to the FGAMS family.</text>
</comment>
<keyword evidence="6 14" id="KW-0479">Metal-binding</keyword>
<dbReference type="KEGG" id="tsn:W908_02910"/>
<sequence>MIAFHTGIQALRNFKVKALNKKISALIPNIELISSEYIHFIESKNDLNPSTRSSLDKLLNYAPKANLVNSNFQITISPRIGTISPWSSKASEICKLCGLLDIKRLERGITYHFNRSANDRELKTILEFVMDKMTESYLENIEDSKLLFHELQPSNFDSIDILENGKSAIIKANIELGLALSGSEINYLFDSFKDLQRNPRDIELMMFAQANSEHCRHKIFNADWTIDSEKQAISLFGMIKNTYHQNPDGLLSVYSDNSAVMSGYKSDFFEPDEEGIYKTSNAEKAVLMKVETHNHPTAIAPDPGAATGSGGEIRDEGATGRGSKPKAGLCGFSVSNLKIPNSTQDWEKDYGKPNQIASALDIMIDAPIGAASFNNEFGRPNTCGYFRTYEQRSYNEEIRGYHKPIMLAGGIGNIKENHVDKGVISNGDKIIVLGGPAMLIGLGGGAASSIGSGDQNEDLDFASVQRANPEMQRRAQEVISACANLGDANPIVSIHDIGAGGLSNGIPELVNDSKKGAKLQLRSIPNDEKKMSPLEIWCNESQERYVIAIKEKSIDLFNEICVKERAPYAVLGNATNDRHLTLEDSYFDNKPIDLEMSLLFGSSPKTHKDVATLPNAEKAFDASNISISDAIDRLLALPTIASKKFLITIADRSVTGLIARDQMIGPWQVPVADCAISLSDFRGYQGEAMSIGEKTPLSLINAAAAARMSVGEALTNLMSAYIEDIKHINLSANWMCASGHPGEDAKLYEAVKSIGMELCPELGLTIPVGKDSMSMKSSWDENGESKSVTAPLSLIISAFSKTPDTRQQITPLLANEIESELFLVDLGLGKNRMGGSCLAQVFNQIGNDAPDLDDPKLFSQFFSLINTFNKENLITAYHDRSDGGALISLLEMAFASHCGLDIYTSDLLPELFNEELGCIIQIPTTNINRVFDSLKDIGLKHSTKRIARINLNDEIVIYHENDIVFQDKRKNLFKKWSSTSYEIAKLRDNPECVESENIEILKDSSGLKVRPTFDLNESIITPYINFGTKPKIAILREQGINGHIEMAAAFTQAGFEATDVHMSQILSGKISLSSFKGLAACGGFSYGDVLGAGRGWANSILLNSLAKDEFSEYFLRSDSFTLGVCNGCQMISNLQSIIPGSTAWPSFEKNTSEQFEARLTGVKISNSKSIFFSGMEGSIMPIAIAHGEGKARFDSKTKITSIAMQYVDYSGDPSKVYPHNPNGSENSAAGICDESGRITIMMPHPERVFRTVQNSWHPNEWQERSPWLRMFENARKWID</sequence>
<comment type="function">
    <text evidence="13 14">Phosphoribosylformylglycinamidine synthase involved in the purines biosynthetic pathway. Catalyzes the ATP-dependent conversion of formylglycinamide ribonucleotide (FGAR) and glutamine to yield formylglycinamidine ribonucleotide (FGAM) and glutamate.</text>
</comment>
<evidence type="ECO:0000256" key="9">
    <source>
        <dbReference type="ARBA" id="ARBA00022840"/>
    </source>
</evidence>
<dbReference type="InterPro" id="IPR041609">
    <property type="entry name" value="PurL_linker"/>
</dbReference>
<dbReference type="FunFam" id="3.30.1330.10:FF:000005">
    <property type="entry name" value="Phosphoribosylformylglycinamidine synthase"/>
    <property type="match status" value="1"/>
</dbReference>
<dbReference type="InterPro" id="IPR036676">
    <property type="entry name" value="PurM-like_C_sf"/>
</dbReference>
<organism evidence="20 21">
    <name type="scientific">Candidatus Pseudothioglobus singularis PS1</name>
    <dbReference type="NCBI Taxonomy" id="1125411"/>
    <lineage>
        <taxon>Bacteria</taxon>
        <taxon>Pseudomonadati</taxon>
        <taxon>Pseudomonadota</taxon>
        <taxon>Gammaproteobacteria</taxon>
        <taxon>Candidatus Pseudothioglobaceae</taxon>
        <taxon>Candidatus Pseudothioglobus</taxon>
    </lineage>
</organism>
<dbReference type="InterPro" id="IPR010073">
    <property type="entry name" value="PurL_large"/>
</dbReference>
<dbReference type="FunFam" id="3.90.650.10:FF:000024">
    <property type="entry name" value="Phosphoribosylformylglycinamidine synthase"/>
    <property type="match status" value="1"/>
</dbReference>
<protein>
    <recommendedName>
        <fullName evidence="14">Phosphoribosylformylglycinamidine synthase</fullName>
        <shortName evidence="14">FGAM synthase</shortName>
        <shortName evidence="14">FGAMS</shortName>
        <ecNumber evidence="14">6.3.5.3</ecNumber>
    </recommendedName>
    <alternativeName>
        <fullName evidence="14">Formylglycinamide ribonucleotide amidotransferase</fullName>
        <shortName evidence="14">FGAR amidotransferase</shortName>
        <shortName evidence="14">FGAR-AT</shortName>
    </alternativeName>
</protein>
<reference evidence="20 21" key="1">
    <citation type="journal article" date="2015" name="Genome Announc.">
        <title>Genome Sequence of 'Candidatus Thioglobus singularis' Strain PS1, a Mixotroph from the SUP05 Clade of Marine Gammaproteobacteria.</title>
        <authorList>
            <person name="Marshall K.T."/>
            <person name="Morris R.M."/>
        </authorList>
    </citation>
    <scope>NUCLEOTIDE SEQUENCE [LARGE SCALE GENOMIC DNA]</scope>
    <source>
        <strain evidence="20 21">PS1</strain>
    </source>
</reference>
<dbReference type="InterPro" id="IPR036921">
    <property type="entry name" value="PurM-like_N_sf"/>
</dbReference>
<dbReference type="AlphaFoldDB" id="A0A0M4LF16"/>
<dbReference type="Pfam" id="PF18076">
    <property type="entry name" value="FGAR-AT_N"/>
    <property type="match status" value="1"/>
</dbReference>
<gene>
    <name evidence="14" type="primary">purL</name>
    <name evidence="20" type="ORF">W908_02910</name>
</gene>
<dbReference type="SUPFAM" id="SSF55326">
    <property type="entry name" value="PurM N-terminal domain-like"/>
    <property type="match status" value="2"/>
</dbReference>
<feature type="binding site" evidence="14">
    <location>
        <position position="672"/>
    </location>
    <ligand>
        <name>ATP</name>
        <dbReference type="ChEBI" id="CHEBI:30616"/>
    </ligand>
</feature>
<dbReference type="Pfam" id="PF13507">
    <property type="entry name" value="GATase_5"/>
    <property type="match status" value="1"/>
</dbReference>
<evidence type="ECO:0000256" key="5">
    <source>
        <dbReference type="ARBA" id="ARBA00022598"/>
    </source>
</evidence>
<dbReference type="SUPFAM" id="SSF52317">
    <property type="entry name" value="Class I glutamine amidotransferase-like"/>
    <property type="match status" value="1"/>
</dbReference>
<dbReference type="PANTHER" id="PTHR10099">
    <property type="entry name" value="PHOSPHORIBOSYLFORMYLGLYCINAMIDINE SYNTHASE"/>
    <property type="match status" value="1"/>
</dbReference>
<feature type="binding site" evidence="14">
    <location>
        <begin position="304"/>
        <end position="315"/>
    </location>
    <ligand>
        <name>ATP</name>
        <dbReference type="ChEBI" id="CHEBI:30616"/>
    </ligand>
</feature>
<dbReference type="InterPro" id="IPR029062">
    <property type="entry name" value="Class_I_gatase-like"/>
</dbReference>
<comment type="catalytic activity">
    <reaction evidence="12 14">
        <text>N(2)-formyl-N(1)-(5-phospho-beta-D-ribosyl)glycinamide + L-glutamine + ATP + H2O = 2-formamido-N(1)-(5-O-phospho-beta-D-ribosyl)acetamidine + L-glutamate + ADP + phosphate + H(+)</text>
        <dbReference type="Rhea" id="RHEA:17129"/>
        <dbReference type="ChEBI" id="CHEBI:15377"/>
        <dbReference type="ChEBI" id="CHEBI:15378"/>
        <dbReference type="ChEBI" id="CHEBI:29985"/>
        <dbReference type="ChEBI" id="CHEBI:30616"/>
        <dbReference type="ChEBI" id="CHEBI:43474"/>
        <dbReference type="ChEBI" id="CHEBI:58359"/>
        <dbReference type="ChEBI" id="CHEBI:147286"/>
        <dbReference type="ChEBI" id="CHEBI:147287"/>
        <dbReference type="ChEBI" id="CHEBI:456216"/>
        <dbReference type="EC" id="6.3.5.3"/>
    </reaction>
</comment>
<dbReference type="Gene3D" id="3.90.650.10">
    <property type="entry name" value="PurM-like C-terminal domain"/>
    <property type="match status" value="2"/>
</dbReference>
<dbReference type="InterPro" id="IPR036604">
    <property type="entry name" value="PurS-like_sf"/>
</dbReference>
<feature type="binding site" evidence="14">
    <location>
        <position position="879"/>
    </location>
    <ligand>
        <name>Mg(2+)</name>
        <dbReference type="ChEBI" id="CHEBI:18420"/>
    </ligand>
</feature>
<dbReference type="FunFam" id="3.30.1330.10:FF:000002">
    <property type="entry name" value="Phosphoribosylformylglycinamidine synthase"/>
    <property type="match status" value="1"/>
</dbReference>
<accession>A0A0M4LF16</accession>
<dbReference type="STRING" id="1125411.W908_02910"/>
<feature type="binding site" evidence="14">
    <location>
        <position position="716"/>
    </location>
    <ligand>
        <name>Mg(2+)</name>
        <dbReference type="ChEBI" id="CHEBI:18420"/>
    </ligand>
</feature>
<evidence type="ECO:0000256" key="11">
    <source>
        <dbReference type="ARBA" id="ARBA00022962"/>
    </source>
</evidence>
<dbReference type="FunFam" id="3.40.50.880:FF:000008">
    <property type="entry name" value="Phosphoribosylformylglycinamidine synthase"/>
    <property type="match status" value="1"/>
</dbReference>
<evidence type="ECO:0000256" key="15">
    <source>
        <dbReference type="SAM" id="MobiDB-lite"/>
    </source>
</evidence>
<dbReference type="OrthoDB" id="9804441at2"/>
<keyword evidence="11 14" id="KW-0315">Glutamine amidotransferase</keyword>